<dbReference type="InterPro" id="IPR013534">
    <property type="entry name" value="Starch_synth_cat_dom"/>
</dbReference>
<keyword evidence="6" id="KW-0750">Starch biosynthesis</keyword>
<dbReference type="PANTHER" id="PTHR46083:SF2">
    <property type="entry name" value="STARCH SYNTHASE 4, CHLOROPLASTIC_AMYLOPLASTIC-RELATED"/>
    <property type="match status" value="1"/>
</dbReference>
<dbReference type="SUPFAM" id="SSF53756">
    <property type="entry name" value="UDP-Glycosyltransferase/glycogen phosphorylase"/>
    <property type="match status" value="1"/>
</dbReference>
<feature type="coiled-coil region" evidence="7">
    <location>
        <begin position="257"/>
        <end position="311"/>
    </location>
</feature>
<accession>A0A9R0VDV2</accession>
<evidence type="ECO:0000256" key="3">
    <source>
        <dbReference type="ARBA" id="ARBA00012588"/>
    </source>
</evidence>
<dbReference type="PANTHER" id="PTHR46083">
    <property type="match status" value="1"/>
</dbReference>
<keyword evidence="11" id="KW-1185">Reference proteome</keyword>
<feature type="compositionally biased region" description="Basic and acidic residues" evidence="8">
    <location>
        <begin position="67"/>
        <end position="85"/>
    </location>
</feature>
<gene>
    <name evidence="10" type="ORF">TRITD_1Bv1G193680</name>
</gene>
<dbReference type="AlphaFoldDB" id="A0A9R0VDV2"/>
<sequence>MACSAAAGVEATALLSPRCPAPSPPDGRSRRRLALASRTRHRSLRAAAQRPHKSTTGADPLNNRANVRSDEAAVSAEKERQRKYNDGDGISNLQLEDLVGMIQNTEKNILLLNQARLQAMEHADKILKEKEALQRKINILETRLSEIDSQHKLSSEGNFSDSPLALEFDVLKEENIVLKEDIEFFKTKLIEVAETEEGIFKLEKERALLDASLRELESRFIAAQANMMKLGPRDAWWEKVEKLEDLLETTANQVEHAAVILDRNHDLQDRLEKLEASLQAANISKFSCSLVDLLQQKVKLVEERFQACNREMHSQIELYEHSIVEFHDTLSKLIEESEKRSLENFTGNMPSELWSKISLLTDGWLLEKKISYSDASMLREMVQKRDNRLREAYLSYRGTENREVMDNLLKMALPGTSSGLHIAHIAAEMAPVAKVGGLADVISGLGKALQKKGHLVEIILPKYDCMQVDQVSNLRVLDVLVQSYFEGNMFNNKIWTGTVEGLPVYFIEPQHPAMFFSRAHYYGEHDDFKRFSYFSRAALELLYQSGKKVDIIHCHDWQTAFVAPLYWDVYANLGFNSARICFTCHNFEYQGTAPARDLAWCGLDVEHLDRPDRMRDNSHGRINAVKEQLCIQTS</sequence>
<evidence type="ECO:0000313" key="11">
    <source>
        <dbReference type="Proteomes" id="UP000324705"/>
    </source>
</evidence>
<evidence type="ECO:0000256" key="2">
    <source>
        <dbReference type="ARBA" id="ARBA00004727"/>
    </source>
</evidence>
<proteinExistence type="predicted"/>
<evidence type="ECO:0000313" key="10">
    <source>
        <dbReference type="EMBL" id="VAH21696.1"/>
    </source>
</evidence>
<evidence type="ECO:0000256" key="8">
    <source>
        <dbReference type="SAM" id="MobiDB-lite"/>
    </source>
</evidence>
<feature type="compositionally biased region" description="Basic residues" evidence="8">
    <location>
        <begin position="29"/>
        <end position="44"/>
    </location>
</feature>
<keyword evidence="5" id="KW-0808">Transferase</keyword>
<feature type="region of interest" description="Disordered" evidence="8">
    <location>
        <begin position="15"/>
        <end position="85"/>
    </location>
</feature>
<dbReference type="GO" id="GO:0019252">
    <property type="term" value="P:starch biosynthetic process"/>
    <property type="evidence" value="ECO:0007669"/>
    <property type="project" value="UniProtKB-KW"/>
</dbReference>
<comment type="catalytic activity">
    <reaction evidence="1">
        <text>[(1-&gt;4)-alpha-D-glucosyl](n) + ADP-alpha-D-glucose = [(1-&gt;4)-alpha-D-glucosyl](n+1) + ADP + H(+)</text>
        <dbReference type="Rhea" id="RHEA:18189"/>
        <dbReference type="Rhea" id="RHEA-COMP:9584"/>
        <dbReference type="Rhea" id="RHEA-COMP:9587"/>
        <dbReference type="ChEBI" id="CHEBI:15378"/>
        <dbReference type="ChEBI" id="CHEBI:15444"/>
        <dbReference type="ChEBI" id="CHEBI:57498"/>
        <dbReference type="ChEBI" id="CHEBI:456216"/>
        <dbReference type="EC" id="2.4.1.21"/>
    </reaction>
</comment>
<evidence type="ECO:0000259" key="9">
    <source>
        <dbReference type="Pfam" id="PF08323"/>
    </source>
</evidence>
<evidence type="ECO:0000256" key="6">
    <source>
        <dbReference type="ARBA" id="ARBA00022922"/>
    </source>
</evidence>
<evidence type="ECO:0000256" key="4">
    <source>
        <dbReference type="ARBA" id="ARBA00022676"/>
    </source>
</evidence>
<organism evidence="10 11">
    <name type="scientific">Triticum turgidum subsp. durum</name>
    <name type="common">Durum wheat</name>
    <name type="synonym">Triticum durum</name>
    <dbReference type="NCBI Taxonomy" id="4567"/>
    <lineage>
        <taxon>Eukaryota</taxon>
        <taxon>Viridiplantae</taxon>
        <taxon>Streptophyta</taxon>
        <taxon>Embryophyta</taxon>
        <taxon>Tracheophyta</taxon>
        <taxon>Spermatophyta</taxon>
        <taxon>Magnoliopsida</taxon>
        <taxon>Liliopsida</taxon>
        <taxon>Poales</taxon>
        <taxon>Poaceae</taxon>
        <taxon>BOP clade</taxon>
        <taxon>Pooideae</taxon>
        <taxon>Triticodae</taxon>
        <taxon>Triticeae</taxon>
        <taxon>Triticinae</taxon>
        <taxon>Triticum</taxon>
    </lineage>
</organism>
<feature type="coiled-coil region" evidence="7">
    <location>
        <begin position="123"/>
        <end position="150"/>
    </location>
</feature>
<dbReference type="Gene3D" id="3.40.50.2000">
    <property type="entry name" value="Glycogen Phosphorylase B"/>
    <property type="match status" value="1"/>
</dbReference>
<dbReference type="EMBL" id="LT934112">
    <property type="protein sequence ID" value="VAH21696.1"/>
    <property type="molecule type" value="Genomic_DNA"/>
</dbReference>
<evidence type="ECO:0000256" key="1">
    <source>
        <dbReference type="ARBA" id="ARBA00001478"/>
    </source>
</evidence>
<reference evidence="10 11" key="1">
    <citation type="submission" date="2017-09" db="EMBL/GenBank/DDBJ databases">
        <authorList>
            <consortium name="International Durum Wheat Genome Sequencing Consortium (IDWGSC)"/>
            <person name="Milanesi L."/>
        </authorList>
    </citation>
    <scope>NUCLEOTIDE SEQUENCE [LARGE SCALE GENOMIC DNA]</scope>
    <source>
        <strain evidence="11">cv. Svevo</strain>
    </source>
</reference>
<dbReference type="GO" id="GO:0009011">
    <property type="term" value="F:alpha-1,4-glucan glucosyltransferase (ADP-glucose donor) activity"/>
    <property type="evidence" value="ECO:0007669"/>
    <property type="project" value="UniProtKB-EC"/>
</dbReference>
<dbReference type="EC" id="2.4.1.21" evidence="3"/>
<protein>
    <recommendedName>
        <fullName evidence="3">starch synthase</fullName>
        <ecNumber evidence="3">2.4.1.21</ecNumber>
    </recommendedName>
</protein>
<feature type="domain" description="Starch synthase catalytic" evidence="9">
    <location>
        <begin position="421"/>
        <end position="628"/>
    </location>
</feature>
<dbReference type="Pfam" id="PF08323">
    <property type="entry name" value="Glyco_transf_5"/>
    <property type="match status" value="1"/>
</dbReference>
<evidence type="ECO:0000256" key="5">
    <source>
        <dbReference type="ARBA" id="ARBA00022679"/>
    </source>
</evidence>
<name>A0A9R0VDV2_TRITD</name>
<dbReference type="Gramene" id="TRITD1Bv1G193680.2">
    <property type="protein sequence ID" value="TRITD1Bv1G193680.2"/>
    <property type="gene ID" value="TRITD1Bv1G193680"/>
</dbReference>
<comment type="pathway">
    <text evidence="2">Glycan biosynthesis; starch biosynthesis.</text>
</comment>
<evidence type="ECO:0000256" key="7">
    <source>
        <dbReference type="SAM" id="Coils"/>
    </source>
</evidence>
<dbReference type="Proteomes" id="UP000324705">
    <property type="component" value="Chromosome 1B"/>
</dbReference>
<keyword evidence="7" id="KW-0175">Coiled coil</keyword>
<keyword evidence="4" id="KW-0328">Glycosyltransferase</keyword>